<reference evidence="1" key="2">
    <citation type="journal article" date="2015" name="Data Brief">
        <title>Shoot transcriptome of the giant reed, Arundo donax.</title>
        <authorList>
            <person name="Barrero R.A."/>
            <person name="Guerrero F.D."/>
            <person name="Moolhuijzen P."/>
            <person name="Goolsby J.A."/>
            <person name="Tidwell J."/>
            <person name="Bellgard S.E."/>
            <person name="Bellgard M.I."/>
        </authorList>
    </citation>
    <scope>NUCLEOTIDE SEQUENCE</scope>
    <source>
        <tissue evidence="1">Shoot tissue taken approximately 20 cm above the soil surface</tissue>
    </source>
</reference>
<organism evidence="1">
    <name type="scientific">Arundo donax</name>
    <name type="common">Giant reed</name>
    <name type="synonym">Donax arundinaceus</name>
    <dbReference type="NCBI Taxonomy" id="35708"/>
    <lineage>
        <taxon>Eukaryota</taxon>
        <taxon>Viridiplantae</taxon>
        <taxon>Streptophyta</taxon>
        <taxon>Embryophyta</taxon>
        <taxon>Tracheophyta</taxon>
        <taxon>Spermatophyta</taxon>
        <taxon>Magnoliopsida</taxon>
        <taxon>Liliopsida</taxon>
        <taxon>Poales</taxon>
        <taxon>Poaceae</taxon>
        <taxon>PACMAD clade</taxon>
        <taxon>Arundinoideae</taxon>
        <taxon>Arundineae</taxon>
        <taxon>Arundo</taxon>
    </lineage>
</organism>
<dbReference type="AlphaFoldDB" id="A0A0A9GG06"/>
<evidence type="ECO:0000313" key="1">
    <source>
        <dbReference type="EMBL" id="JAE24020.1"/>
    </source>
</evidence>
<dbReference type="EMBL" id="GBRH01173876">
    <property type="protein sequence ID" value="JAE24020.1"/>
    <property type="molecule type" value="Transcribed_RNA"/>
</dbReference>
<sequence length="33" mass="3945">MIASSRSGDSCYHPPYMWKSRTTDTRHWRKLCS</sequence>
<protein>
    <submittedName>
        <fullName evidence="1">Uncharacterized protein</fullName>
    </submittedName>
</protein>
<proteinExistence type="predicted"/>
<accession>A0A0A9GG06</accession>
<name>A0A0A9GG06_ARUDO</name>
<reference evidence="1" key="1">
    <citation type="submission" date="2014-09" db="EMBL/GenBank/DDBJ databases">
        <authorList>
            <person name="Magalhaes I.L.F."/>
            <person name="Oliveira U."/>
            <person name="Santos F.R."/>
            <person name="Vidigal T.H.D.A."/>
            <person name="Brescovit A.D."/>
            <person name="Santos A.J."/>
        </authorList>
    </citation>
    <scope>NUCLEOTIDE SEQUENCE</scope>
    <source>
        <tissue evidence="1">Shoot tissue taken approximately 20 cm above the soil surface</tissue>
    </source>
</reference>